<organism evidence="2 3">
    <name type="scientific">Candida boidinii</name>
    <name type="common">Yeast</name>
    <dbReference type="NCBI Taxonomy" id="5477"/>
    <lineage>
        <taxon>Eukaryota</taxon>
        <taxon>Fungi</taxon>
        <taxon>Dikarya</taxon>
        <taxon>Ascomycota</taxon>
        <taxon>Saccharomycotina</taxon>
        <taxon>Pichiomycetes</taxon>
        <taxon>Pichiales</taxon>
        <taxon>Pichiaceae</taxon>
        <taxon>Ogataea</taxon>
        <taxon>Ogataea/Candida clade</taxon>
    </lineage>
</organism>
<keyword evidence="3" id="KW-1185">Reference proteome</keyword>
<dbReference type="EMBL" id="BSXN01001670">
    <property type="protein sequence ID" value="GME74035.1"/>
    <property type="molecule type" value="Genomic_DNA"/>
</dbReference>
<dbReference type="InterPro" id="IPR043904">
    <property type="entry name" value="PhoD_2-like"/>
</dbReference>
<feature type="domain" description="PhoD-like phosphatase" evidence="1">
    <location>
        <begin position="160"/>
        <end position="434"/>
    </location>
</feature>
<sequence>MTVDESVLKNWFEELPIEKYQELVTSNDPETVENAPPNRIVGSPSLQLSVSCGPILRLLATLENNTNNYRGTILLVTSVNDERIASTNPDEPPQINYVAGPRLKNDAIGLSDDFSNGEFEVIKIYEEDGQIFWRFKIELLLKNYEQKVKYSINNEFNENFQFYIPSIDQSMNTMSYSCNGFSLGTDTKNFKGSLWLDVLRQHSKLPYHVMLGGGDQVYADSIKLECEPFKNWLENRHSSSTSHYTEEVAEAYGKFYLNLYLRWFGKGYWQGAAGKTIQSNFPNALAQIPSINIWDDHDIIDGFGSYKNKTMAHEMFKGVGSSAFKYYMLFQHHTPPGEDLSSEPQWVIGEKGSYIDKNSLSSYCRLGKSIAFIGFDCRIERTKYKVNSKKTYEILLNRMQKEVTNSNGDIKHFYVMLGVPIAYPRLVWVEAIMSSKLLAPLKYLAQKGYIAKGLVNEFDGAIELLDDLNDHWCAVGHKHERNNLMAEFFAFSAKNNVRITILSGDVHLCCIGRFKSNISRLHVNHEKHHNLNEQILNESDKDPNLIFNLISSAMTNAAPPDGMATLLNKRNKIHHFRHLRYVDEDMVPIFYNDTNGEPRDNVTFLNKRNYSDLIPVENIPQLAESLSNDSVERVYPGPSKDLRKVGNLKQEYDSSGLNVSYPIQKGSLLTRLHVEVDSVKPESETYEYQLYIPSLSK</sequence>
<dbReference type="InterPro" id="IPR018946">
    <property type="entry name" value="PhoD-like_MPP"/>
</dbReference>
<proteinExistence type="predicted"/>
<protein>
    <submittedName>
        <fullName evidence="2">Unnamed protein product</fullName>
    </submittedName>
</protein>
<reference evidence="2" key="1">
    <citation type="submission" date="2023-04" db="EMBL/GenBank/DDBJ databases">
        <title>Candida boidinii NBRC 10035.</title>
        <authorList>
            <person name="Ichikawa N."/>
            <person name="Sato H."/>
            <person name="Tonouchi N."/>
        </authorList>
    </citation>
    <scope>NUCLEOTIDE SEQUENCE</scope>
    <source>
        <strain evidence="2">NBRC 10035</strain>
    </source>
</reference>
<feature type="domain" description="PhoD-like phosphatase" evidence="1">
    <location>
        <begin position="449"/>
        <end position="617"/>
    </location>
</feature>
<dbReference type="InterPro" id="IPR038607">
    <property type="entry name" value="PhoD-like_sf"/>
</dbReference>
<comment type="caution">
    <text evidence="2">The sequence shown here is derived from an EMBL/GenBank/DDBJ whole genome shotgun (WGS) entry which is preliminary data.</text>
</comment>
<name>A0A9W6T1K3_CANBO</name>
<accession>A0A9W6T1K3</accession>
<evidence type="ECO:0000259" key="1">
    <source>
        <dbReference type="Pfam" id="PF19050"/>
    </source>
</evidence>
<dbReference type="Pfam" id="PF19050">
    <property type="entry name" value="PhoD_2"/>
    <property type="match status" value="2"/>
</dbReference>
<dbReference type="Proteomes" id="UP001165120">
    <property type="component" value="Unassembled WGS sequence"/>
</dbReference>
<dbReference type="PANTHER" id="PTHR46689:SF1">
    <property type="entry name" value="PHOD-LIKE PHOSPHATASE DOMAIN-CONTAINING PROTEIN"/>
    <property type="match status" value="1"/>
</dbReference>
<dbReference type="GO" id="GO:0016020">
    <property type="term" value="C:membrane"/>
    <property type="evidence" value="ECO:0007669"/>
    <property type="project" value="TreeGrafter"/>
</dbReference>
<dbReference type="PANTHER" id="PTHR46689">
    <property type="entry name" value="MEMBRANE PROTEIN, PUTATIVE-RELATED"/>
    <property type="match status" value="1"/>
</dbReference>
<dbReference type="Gene3D" id="3.60.21.70">
    <property type="entry name" value="PhoD-like phosphatase"/>
    <property type="match status" value="1"/>
</dbReference>
<evidence type="ECO:0000313" key="2">
    <source>
        <dbReference type="EMBL" id="GME74035.1"/>
    </source>
</evidence>
<gene>
    <name evidence="2" type="ORF">Cboi02_000426500</name>
</gene>
<dbReference type="CDD" id="cd07389">
    <property type="entry name" value="MPP_PhoD"/>
    <property type="match status" value="1"/>
</dbReference>
<dbReference type="AlphaFoldDB" id="A0A9W6T1K3"/>
<evidence type="ECO:0000313" key="3">
    <source>
        <dbReference type="Proteomes" id="UP001165120"/>
    </source>
</evidence>